<evidence type="ECO:0000256" key="5">
    <source>
        <dbReference type="ARBA" id="ARBA00022777"/>
    </source>
</evidence>
<dbReference type="PANTHER" id="PTHR43711">
    <property type="entry name" value="TWO-COMPONENT HISTIDINE KINASE"/>
    <property type="match status" value="1"/>
</dbReference>
<dbReference type="PRINTS" id="PR00344">
    <property type="entry name" value="BCTRLSENSOR"/>
</dbReference>
<dbReference type="InterPro" id="IPR004358">
    <property type="entry name" value="Sig_transdc_His_kin-like_C"/>
</dbReference>
<dbReference type="EMBL" id="CP089984">
    <property type="protein sequence ID" value="WXB20268.1"/>
    <property type="molecule type" value="Genomic_DNA"/>
</dbReference>
<dbReference type="InterPro" id="IPR005467">
    <property type="entry name" value="His_kinase_dom"/>
</dbReference>
<dbReference type="InterPro" id="IPR036097">
    <property type="entry name" value="HisK_dim/P_sf"/>
</dbReference>
<evidence type="ECO:0000256" key="4">
    <source>
        <dbReference type="ARBA" id="ARBA00022679"/>
    </source>
</evidence>
<dbReference type="CDD" id="cd00075">
    <property type="entry name" value="HATPase"/>
    <property type="match status" value="1"/>
</dbReference>
<evidence type="ECO:0000313" key="10">
    <source>
        <dbReference type="EMBL" id="WXB20268.1"/>
    </source>
</evidence>
<evidence type="ECO:0000256" key="1">
    <source>
        <dbReference type="ARBA" id="ARBA00000085"/>
    </source>
</evidence>
<dbReference type="InterPro" id="IPR003661">
    <property type="entry name" value="HisK_dim/P_dom"/>
</dbReference>
<evidence type="ECO:0000256" key="7">
    <source>
        <dbReference type="SAM" id="Coils"/>
    </source>
</evidence>
<accession>A0ABZ2MCN2</accession>
<dbReference type="SUPFAM" id="SSF55874">
    <property type="entry name" value="ATPase domain of HSP90 chaperone/DNA topoisomerase II/histidine kinase"/>
    <property type="match status" value="1"/>
</dbReference>
<dbReference type="Gene3D" id="3.30.565.10">
    <property type="entry name" value="Histidine kinase-like ATPase, C-terminal domain"/>
    <property type="match status" value="1"/>
</dbReference>
<evidence type="ECO:0000259" key="9">
    <source>
        <dbReference type="PROSITE" id="PS50109"/>
    </source>
</evidence>
<dbReference type="SUPFAM" id="SSF47384">
    <property type="entry name" value="Homodimeric domain of signal transducing histidine kinase"/>
    <property type="match status" value="1"/>
</dbReference>
<evidence type="ECO:0000256" key="8">
    <source>
        <dbReference type="SAM" id="MobiDB-lite"/>
    </source>
</evidence>
<dbReference type="PROSITE" id="PS50109">
    <property type="entry name" value="HIS_KIN"/>
    <property type="match status" value="1"/>
</dbReference>
<keyword evidence="6" id="KW-0902">Two-component regulatory system</keyword>
<dbReference type="InterPro" id="IPR036890">
    <property type="entry name" value="HATPase_C_sf"/>
</dbReference>
<dbReference type="SMART" id="SM00387">
    <property type="entry name" value="HATPase_c"/>
    <property type="match status" value="1"/>
</dbReference>
<evidence type="ECO:0000256" key="2">
    <source>
        <dbReference type="ARBA" id="ARBA00012438"/>
    </source>
</evidence>
<dbReference type="InterPro" id="IPR003594">
    <property type="entry name" value="HATPase_dom"/>
</dbReference>
<dbReference type="PANTHER" id="PTHR43711:SF1">
    <property type="entry name" value="HISTIDINE KINASE 1"/>
    <property type="match status" value="1"/>
</dbReference>
<evidence type="ECO:0000313" key="11">
    <source>
        <dbReference type="Proteomes" id="UP001370348"/>
    </source>
</evidence>
<keyword evidence="3" id="KW-0597">Phosphoprotein</keyword>
<keyword evidence="4" id="KW-0808">Transferase</keyword>
<feature type="coiled-coil region" evidence="7">
    <location>
        <begin position="9"/>
        <end position="43"/>
    </location>
</feature>
<dbReference type="Pfam" id="PF00512">
    <property type="entry name" value="HisKA"/>
    <property type="match status" value="1"/>
</dbReference>
<dbReference type="InterPro" id="IPR050736">
    <property type="entry name" value="Sensor_HK_Regulatory"/>
</dbReference>
<sequence length="290" mass="31804">MLLSVLTSHAALETENSELRHKLRRAEEARDHLARELADRTQTSERLAGVLAHDLRNPLGAILAGVDLLKRRGGLGELQANILGRIHSSGQHAAHLIEELLDFTQARLGGGLKIHRAPTDMTAIARQVIDETEPAYPGRCIRLETEGDVDGDWDEERLAQIFSNLLANALAHSPEDAAITVRTWTRDGEAFTSVHNGGPAIDEEAMGQLFEPFRRGEKRTARSGKHLGLGLYIVQQIVRAHGGRVEVRSTENEGTTFLVSLPRADELVSAPKPHMESSMGGTEEAATERY</sequence>
<evidence type="ECO:0000256" key="3">
    <source>
        <dbReference type="ARBA" id="ARBA00022553"/>
    </source>
</evidence>
<keyword evidence="7" id="KW-0175">Coiled coil</keyword>
<dbReference type="GO" id="GO:0016301">
    <property type="term" value="F:kinase activity"/>
    <property type="evidence" value="ECO:0007669"/>
    <property type="project" value="UniProtKB-KW"/>
</dbReference>
<dbReference type="SMART" id="SM00388">
    <property type="entry name" value="HisKA"/>
    <property type="match status" value="1"/>
</dbReference>
<dbReference type="RefSeq" id="WP_394829874.1">
    <property type="nucleotide sequence ID" value="NZ_CP089984.1"/>
</dbReference>
<proteinExistence type="predicted"/>
<comment type="catalytic activity">
    <reaction evidence="1">
        <text>ATP + protein L-histidine = ADP + protein N-phospho-L-histidine.</text>
        <dbReference type="EC" id="2.7.13.3"/>
    </reaction>
</comment>
<protein>
    <recommendedName>
        <fullName evidence="2">histidine kinase</fullName>
        <ecNumber evidence="2">2.7.13.3</ecNumber>
    </recommendedName>
</protein>
<organism evidence="10 11">
    <name type="scientific">Pendulispora albinea</name>
    <dbReference type="NCBI Taxonomy" id="2741071"/>
    <lineage>
        <taxon>Bacteria</taxon>
        <taxon>Pseudomonadati</taxon>
        <taxon>Myxococcota</taxon>
        <taxon>Myxococcia</taxon>
        <taxon>Myxococcales</taxon>
        <taxon>Sorangiineae</taxon>
        <taxon>Pendulisporaceae</taxon>
        <taxon>Pendulispora</taxon>
    </lineage>
</organism>
<gene>
    <name evidence="10" type="ORF">LZC94_29970</name>
</gene>
<evidence type="ECO:0000256" key="6">
    <source>
        <dbReference type="ARBA" id="ARBA00023012"/>
    </source>
</evidence>
<dbReference type="Pfam" id="PF02518">
    <property type="entry name" value="HATPase_c"/>
    <property type="match status" value="1"/>
</dbReference>
<dbReference type="Gene3D" id="1.10.287.130">
    <property type="match status" value="1"/>
</dbReference>
<feature type="region of interest" description="Disordered" evidence="8">
    <location>
        <begin position="269"/>
        <end position="290"/>
    </location>
</feature>
<keyword evidence="11" id="KW-1185">Reference proteome</keyword>
<dbReference type="EC" id="2.7.13.3" evidence="2"/>
<dbReference type="Proteomes" id="UP001370348">
    <property type="component" value="Chromosome"/>
</dbReference>
<name>A0ABZ2MCN2_9BACT</name>
<dbReference type="CDD" id="cd00082">
    <property type="entry name" value="HisKA"/>
    <property type="match status" value="1"/>
</dbReference>
<feature type="domain" description="Histidine kinase" evidence="9">
    <location>
        <begin position="50"/>
        <end position="265"/>
    </location>
</feature>
<reference evidence="10 11" key="1">
    <citation type="submission" date="2021-12" db="EMBL/GenBank/DDBJ databases">
        <title>Discovery of the Pendulisporaceae a myxobacterial family with distinct sporulation behavior and unique specialized metabolism.</title>
        <authorList>
            <person name="Garcia R."/>
            <person name="Popoff A."/>
            <person name="Bader C.D."/>
            <person name="Loehr J."/>
            <person name="Walesch S."/>
            <person name="Walt C."/>
            <person name="Boldt J."/>
            <person name="Bunk B."/>
            <person name="Haeckl F.J.F.P.J."/>
            <person name="Gunesch A.P."/>
            <person name="Birkelbach J."/>
            <person name="Nuebel U."/>
            <person name="Pietschmann T."/>
            <person name="Bach T."/>
            <person name="Mueller R."/>
        </authorList>
    </citation>
    <scope>NUCLEOTIDE SEQUENCE [LARGE SCALE GENOMIC DNA]</scope>
    <source>
        <strain evidence="10 11">MSr11954</strain>
    </source>
</reference>
<keyword evidence="5 10" id="KW-0418">Kinase</keyword>